<evidence type="ECO:0000256" key="11">
    <source>
        <dbReference type="SAM" id="SignalP"/>
    </source>
</evidence>
<proteinExistence type="inferred from homology"/>
<sequence>MGGWGRRSGSQIVLAIVFFGCLSAISIAKEEATKLGTVIGIDLGTTYSCVGVYKNGHVEIIANDQGNRITPSWVGFTDGERLIGEAAKNQAAVNPERTVFDVKRLIGRKFEDKEVQRDMKLAPYKIVNREGKPYIQVQIKDGETKVFSPEEISAMILIKMKETAEAFLGKKIKDAVVTVPGQSSLQFELKWFNYALHLSYGSPVAYAAYFNDAQRQATKDAGVIAGLNVARIINEPTAAAIAYGLDKKGGEKNILVFDLGGGTFDVSILTIDNGVFEVLATNGDTHLGGEDFDQRIMEYFIKLVKKKHGKDISKDKRALGKLRRECERAKRALSSQHQVRVEIESLFDGTDFSEPLTRARFEELNNDLFRKTMGPVKKAMDDAGLEKNQIDEIVLVGGSTRIPKVQQLLKDFFDGKEPNKGVNPDEAVAFGAAVQGGILSGEGGDETKDILLLDVAPLTLGIETVGGVMTKLIPRNTVIPTKKSQVFTTYQDQQTTVSIQVFEGERSLTKDCRNLGKFDLSGIPPAPRGTPQIEVTFEVDANGILNVKAEDKGTGKAEKITITNDKGRLSQEEIERMVREAEEFAEEDKKVKEKIDARNGLETYVYNMKNQINDKDKLADKLESDEKEKIEAATKEALEWLDDNQSAEKEDYDEKLKEVEAVCNPIITAVYQRSGGAPGAGSSEDEEDDSHDEL</sequence>
<dbReference type="FunFam" id="3.90.640.10:FF:000002">
    <property type="entry name" value="Heat shock 70 kDa"/>
    <property type="match status" value="1"/>
</dbReference>
<dbReference type="Gene3D" id="3.90.640.10">
    <property type="entry name" value="Actin, Chain A, domain 4"/>
    <property type="match status" value="1"/>
</dbReference>
<dbReference type="FunFam" id="3.30.30.30:FF:000001">
    <property type="entry name" value="heat shock 70 kDa protein-like"/>
    <property type="match status" value="1"/>
</dbReference>
<dbReference type="SUPFAM" id="SSF53067">
    <property type="entry name" value="Actin-like ATPase domain"/>
    <property type="match status" value="2"/>
</dbReference>
<dbReference type="InterPro" id="IPR042050">
    <property type="entry name" value="BIP_NBD"/>
</dbReference>
<dbReference type="GO" id="GO:0140662">
    <property type="term" value="F:ATP-dependent protein folding chaperone"/>
    <property type="evidence" value="ECO:0007669"/>
    <property type="project" value="InterPro"/>
</dbReference>
<evidence type="ECO:0000256" key="8">
    <source>
        <dbReference type="RuleBase" id="RU003322"/>
    </source>
</evidence>
<comment type="caution">
    <text evidence="12">The sequence shown here is derived from an EMBL/GenBank/DDBJ whole genome shotgun (WGS) entry which is preliminary data.</text>
</comment>
<dbReference type="PROSITE" id="PS51257">
    <property type="entry name" value="PROKAR_LIPOPROTEIN"/>
    <property type="match status" value="1"/>
</dbReference>
<dbReference type="FunFam" id="3.30.420.40:FF:000020">
    <property type="entry name" value="Chaperone protein HscA homolog"/>
    <property type="match status" value="1"/>
</dbReference>
<dbReference type="Gene3D" id="2.60.34.10">
    <property type="entry name" value="Substrate Binding Domain Of DNAk, Chain A, domain 1"/>
    <property type="match status" value="1"/>
</dbReference>
<evidence type="ECO:0000256" key="6">
    <source>
        <dbReference type="ARBA" id="ARBA00022840"/>
    </source>
</evidence>
<dbReference type="CDD" id="cd10241">
    <property type="entry name" value="ASKHA_NBD_HSP70_BiP"/>
    <property type="match status" value="1"/>
</dbReference>
<protein>
    <submittedName>
        <fullName evidence="12">Uncharacterized protein</fullName>
    </submittedName>
</protein>
<dbReference type="InterPro" id="IPR018181">
    <property type="entry name" value="Heat_shock_70_CS"/>
</dbReference>
<dbReference type="SUPFAM" id="SSF100920">
    <property type="entry name" value="Heat shock protein 70kD (HSP70), peptide-binding domain"/>
    <property type="match status" value="1"/>
</dbReference>
<dbReference type="InterPro" id="IPR043129">
    <property type="entry name" value="ATPase_NBD"/>
</dbReference>
<name>A0AA88QY29_9ASTE</name>
<dbReference type="GO" id="GO:0016592">
    <property type="term" value="C:mediator complex"/>
    <property type="evidence" value="ECO:0007669"/>
    <property type="project" value="UniProtKB-ARBA"/>
</dbReference>
<keyword evidence="6 8" id="KW-0067">ATP-binding</keyword>
<dbReference type="PRINTS" id="PR00301">
    <property type="entry name" value="HEATSHOCK70"/>
</dbReference>
<evidence type="ECO:0000256" key="5">
    <source>
        <dbReference type="ARBA" id="ARBA00022824"/>
    </source>
</evidence>
<dbReference type="FunFam" id="3.30.420.40:FF:000028">
    <property type="entry name" value="heat shock 70 kDa protein-like"/>
    <property type="match status" value="1"/>
</dbReference>
<dbReference type="Pfam" id="PF00012">
    <property type="entry name" value="HSP70"/>
    <property type="match status" value="2"/>
</dbReference>
<keyword evidence="13" id="KW-1185">Reference proteome</keyword>
<dbReference type="SUPFAM" id="SSF100934">
    <property type="entry name" value="Heat shock protein 70kD (HSP70), C-terminal subdomain"/>
    <property type="match status" value="1"/>
</dbReference>
<dbReference type="Gene3D" id="3.30.420.40">
    <property type="match status" value="3"/>
</dbReference>
<dbReference type="PROSITE" id="PS00329">
    <property type="entry name" value="HSP70_2"/>
    <property type="match status" value="1"/>
</dbReference>
<dbReference type="InterPro" id="IPR029048">
    <property type="entry name" value="HSP70_C_sf"/>
</dbReference>
<dbReference type="FunFam" id="3.30.420.40:FF:000004">
    <property type="entry name" value="Molecular chaperone DnaK"/>
    <property type="match status" value="1"/>
</dbReference>
<dbReference type="FunFam" id="2.60.34.10:FF:000002">
    <property type="entry name" value="Heat shock 70 kDa"/>
    <property type="match status" value="1"/>
</dbReference>
<evidence type="ECO:0000256" key="10">
    <source>
        <dbReference type="SAM" id="MobiDB-lite"/>
    </source>
</evidence>
<feature type="region of interest" description="Disordered" evidence="10">
    <location>
        <begin position="671"/>
        <end position="694"/>
    </location>
</feature>
<dbReference type="PANTHER" id="PTHR19375">
    <property type="entry name" value="HEAT SHOCK PROTEIN 70KDA"/>
    <property type="match status" value="1"/>
</dbReference>
<evidence type="ECO:0000256" key="2">
    <source>
        <dbReference type="ARBA" id="ARBA00004319"/>
    </source>
</evidence>
<keyword evidence="5" id="KW-0256">Endoplasmic reticulum</keyword>
<comment type="function">
    <text evidence="1">Probably plays a role in facilitating the assembly of multimeric protein complexes inside the ER.</text>
</comment>
<evidence type="ECO:0000256" key="9">
    <source>
        <dbReference type="SAM" id="Coils"/>
    </source>
</evidence>
<dbReference type="PROSITE" id="PS00297">
    <property type="entry name" value="HSP70_1"/>
    <property type="match status" value="1"/>
</dbReference>
<dbReference type="PROSITE" id="PS01036">
    <property type="entry name" value="HSP70_3"/>
    <property type="match status" value="1"/>
</dbReference>
<dbReference type="InterPro" id="IPR029047">
    <property type="entry name" value="HSP70_peptide-bd_sf"/>
</dbReference>
<gene>
    <name evidence="12" type="ORF">RJ640_019105</name>
</gene>
<dbReference type="AlphaFoldDB" id="A0AA88QY29"/>
<evidence type="ECO:0000313" key="12">
    <source>
        <dbReference type="EMBL" id="KAK2978648.1"/>
    </source>
</evidence>
<reference evidence="12" key="1">
    <citation type="submission" date="2022-12" db="EMBL/GenBank/DDBJ databases">
        <title>Draft genome assemblies for two species of Escallonia (Escalloniales).</title>
        <authorList>
            <person name="Chanderbali A."/>
            <person name="Dervinis C."/>
            <person name="Anghel I."/>
            <person name="Soltis D."/>
            <person name="Soltis P."/>
            <person name="Zapata F."/>
        </authorList>
    </citation>
    <scope>NUCLEOTIDE SEQUENCE</scope>
    <source>
        <strain evidence="12">UCBG92.1500</strain>
        <tissue evidence="12">Leaf</tissue>
    </source>
</reference>
<dbReference type="InterPro" id="IPR013126">
    <property type="entry name" value="Hsp_70_fam"/>
</dbReference>
<keyword evidence="9" id="KW-0175">Coiled coil</keyword>
<evidence type="ECO:0000313" key="13">
    <source>
        <dbReference type="Proteomes" id="UP001187471"/>
    </source>
</evidence>
<keyword evidence="11" id="KW-0732">Signal</keyword>
<dbReference type="GO" id="GO:0005524">
    <property type="term" value="F:ATP binding"/>
    <property type="evidence" value="ECO:0007669"/>
    <property type="project" value="UniProtKB-KW"/>
</dbReference>
<comment type="subcellular location">
    <subcellularLocation>
        <location evidence="2">Endoplasmic reticulum lumen</location>
    </subcellularLocation>
</comment>
<dbReference type="Proteomes" id="UP001187471">
    <property type="component" value="Unassembled WGS sequence"/>
</dbReference>
<dbReference type="Gene3D" id="1.20.1270.10">
    <property type="match status" value="1"/>
</dbReference>
<organism evidence="12 13">
    <name type="scientific">Escallonia rubra</name>
    <dbReference type="NCBI Taxonomy" id="112253"/>
    <lineage>
        <taxon>Eukaryota</taxon>
        <taxon>Viridiplantae</taxon>
        <taxon>Streptophyta</taxon>
        <taxon>Embryophyta</taxon>
        <taxon>Tracheophyta</taxon>
        <taxon>Spermatophyta</taxon>
        <taxon>Magnoliopsida</taxon>
        <taxon>eudicotyledons</taxon>
        <taxon>Gunneridae</taxon>
        <taxon>Pentapetalae</taxon>
        <taxon>asterids</taxon>
        <taxon>campanulids</taxon>
        <taxon>Escalloniales</taxon>
        <taxon>Escalloniaceae</taxon>
        <taxon>Escallonia</taxon>
    </lineage>
</organism>
<keyword evidence="4 8" id="KW-0547">Nucleotide-binding</keyword>
<dbReference type="EMBL" id="JAVXUO010001850">
    <property type="protein sequence ID" value="KAK2978648.1"/>
    <property type="molecule type" value="Genomic_DNA"/>
</dbReference>
<keyword evidence="7" id="KW-0325">Glycoprotein</keyword>
<feature type="coiled-coil region" evidence="9">
    <location>
        <begin position="574"/>
        <end position="650"/>
    </location>
</feature>
<feature type="compositionally biased region" description="Acidic residues" evidence="10">
    <location>
        <begin position="683"/>
        <end position="694"/>
    </location>
</feature>
<evidence type="ECO:0000256" key="3">
    <source>
        <dbReference type="ARBA" id="ARBA00007381"/>
    </source>
</evidence>
<feature type="chain" id="PRO_5041709672" evidence="11">
    <location>
        <begin position="25"/>
        <end position="694"/>
    </location>
</feature>
<dbReference type="GO" id="GO:0005788">
    <property type="term" value="C:endoplasmic reticulum lumen"/>
    <property type="evidence" value="ECO:0007669"/>
    <property type="project" value="UniProtKB-SubCell"/>
</dbReference>
<dbReference type="FunFam" id="1.20.1270.10:FF:000015">
    <property type="entry name" value="Luminal-binding protein 5"/>
    <property type="match status" value="1"/>
</dbReference>
<accession>A0AA88QY29</accession>
<evidence type="ECO:0000256" key="1">
    <source>
        <dbReference type="ARBA" id="ARBA00003955"/>
    </source>
</evidence>
<feature type="signal peptide" evidence="11">
    <location>
        <begin position="1"/>
        <end position="24"/>
    </location>
</feature>
<evidence type="ECO:0000256" key="4">
    <source>
        <dbReference type="ARBA" id="ARBA00022741"/>
    </source>
</evidence>
<evidence type="ECO:0000256" key="7">
    <source>
        <dbReference type="ARBA" id="ARBA00023180"/>
    </source>
</evidence>
<comment type="similarity">
    <text evidence="3 8">Belongs to the heat shock protein 70 family.</text>
</comment>